<evidence type="ECO:0000313" key="3">
    <source>
        <dbReference type="Proteomes" id="UP000006591"/>
    </source>
</evidence>
<evidence type="ECO:0000256" key="1">
    <source>
        <dbReference type="SAM" id="MobiDB-lite"/>
    </source>
</evidence>
<dbReference type="PANTHER" id="PTHR46700:SF1">
    <property type="entry name" value="ARM REPEAT SUPERFAMILY PROTEIN"/>
    <property type="match status" value="1"/>
</dbReference>
<reference evidence="2" key="1">
    <citation type="submission" date="2015-04" db="UniProtKB">
        <authorList>
            <consortium name="EnsemblPlants"/>
        </authorList>
    </citation>
    <scope>IDENTIFICATION</scope>
    <source>
        <strain evidence="2">SL10</strain>
    </source>
</reference>
<feature type="region of interest" description="Disordered" evidence="1">
    <location>
        <begin position="98"/>
        <end position="142"/>
    </location>
</feature>
<dbReference type="PANTHER" id="PTHR46700">
    <property type="entry name" value="ARM REPEAT SUPERFAMILY PROTEIN"/>
    <property type="match status" value="1"/>
</dbReference>
<protein>
    <submittedName>
        <fullName evidence="2">Uncharacterized protein</fullName>
    </submittedName>
</protein>
<accession>A0A0E0JBR0</accession>
<proteinExistence type="predicted"/>
<feature type="region of interest" description="Disordered" evidence="1">
    <location>
        <begin position="43"/>
        <end position="65"/>
    </location>
</feature>
<organism evidence="2">
    <name type="scientific">Oryza nivara</name>
    <name type="common">Indian wild rice</name>
    <name type="synonym">Oryza sativa f. spontanea</name>
    <dbReference type="NCBI Taxonomy" id="4536"/>
    <lineage>
        <taxon>Eukaryota</taxon>
        <taxon>Viridiplantae</taxon>
        <taxon>Streptophyta</taxon>
        <taxon>Embryophyta</taxon>
        <taxon>Tracheophyta</taxon>
        <taxon>Spermatophyta</taxon>
        <taxon>Magnoliopsida</taxon>
        <taxon>Liliopsida</taxon>
        <taxon>Poales</taxon>
        <taxon>Poaceae</taxon>
        <taxon>BOP clade</taxon>
        <taxon>Oryzoideae</taxon>
        <taxon>Oryzeae</taxon>
        <taxon>Oryzinae</taxon>
        <taxon>Oryza</taxon>
    </lineage>
</organism>
<dbReference type="EnsemblPlants" id="ONIVA12G15760.1">
    <property type="protein sequence ID" value="ONIVA12G15760.1"/>
    <property type="gene ID" value="ONIVA12G15760"/>
</dbReference>
<dbReference type="HOGENOM" id="CLU_1818951_0_0_1"/>
<dbReference type="OMA" id="DGANEQW"/>
<dbReference type="Gramene" id="ONIVA12G15760.1">
    <property type="protein sequence ID" value="ONIVA12G15760.1"/>
    <property type="gene ID" value="ONIVA12G15760"/>
</dbReference>
<reference evidence="2" key="2">
    <citation type="submission" date="2018-04" db="EMBL/GenBank/DDBJ databases">
        <title>OnivRS2 (Oryza nivara Reference Sequence Version 2).</title>
        <authorList>
            <person name="Zhang J."/>
            <person name="Kudrna D."/>
            <person name="Lee S."/>
            <person name="Talag J."/>
            <person name="Rajasekar S."/>
            <person name="Welchert J."/>
            <person name="Hsing Y.-I."/>
            <person name="Wing R.A."/>
        </authorList>
    </citation>
    <scope>NUCLEOTIDE SEQUENCE [LARGE SCALE GENOMIC DNA]</scope>
    <source>
        <strain evidence="2">SL10</strain>
    </source>
</reference>
<dbReference type="Proteomes" id="UP000006591">
    <property type="component" value="Chromosome 12"/>
</dbReference>
<dbReference type="AlphaFoldDB" id="A0A0E0JBR0"/>
<sequence length="142" mass="15288">MPDVPLLADGANEQWHARTPEPLHRAGERVAAVVCGAGTIARRRRGRHAHGPWHRTARSPHSAPRAADVLNWSDKPVCQEKAAYILMVLAHRSYASWSPLPRRGSRDAEHGGNLQALGLEGGREGARGGRHARGSLPAPGSD</sequence>
<keyword evidence="3" id="KW-1185">Reference proteome</keyword>
<evidence type="ECO:0000313" key="2">
    <source>
        <dbReference type="EnsemblPlants" id="ONIVA12G15760.1"/>
    </source>
</evidence>
<name>A0A0E0JBR0_ORYNI</name>
<feature type="compositionally biased region" description="Basic residues" evidence="1">
    <location>
        <begin position="43"/>
        <end position="58"/>
    </location>
</feature>